<dbReference type="GO" id="GO:0047134">
    <property type="term" value="F:protein-disulfide reductase [NAD(P)H] activity"/>
    <property type="evidence" value="ECO:0007669"/>
    <property type="project" value="InterPro"/>
</dbReference>
<sequence>MPLIDVEAPPTSTDTHYVVYFASPENGQSSWCPDCRNALPALQNVFGAESAPSAYVVQVTRAEWKGNPNHKWRVQPFNISGVPTIVRVENGKEVARLGDIEGQEESALRKLIA</sequence>
<reference evidence="3 4" key="1">
    <citation type="journal article" date="2011" name="Genome Biol.">
        <title>Comparative genome sequence analysis underscores mycoparasitism as the ancestral life style of Trichoderma.</title>
        <authorList>
            <person name="Kubicek C.P."/>
            <person name="Herrera-Estrella A."/>
            <person name="Seidl-Seiboth V."/>
            <person name="Martinez D.A."/>
            <person name="Druzhinina I.S."/>
            <person name="Thon M."/>
            <person name="Zeilinger S."/>
            <person name="Casas-Flores S."/>
            <person name="Horwitz B.A."/>
            <person name="Mukherjee P.K."/>
            <person name="Mukherjee M."/>
            <person name="Kredics L."/>
            <person name="Alcaraz L.D."/>
            <person name="Aerts A."/>
            <person name="Antal Z."/>
            <person name="Atanasova L."/>
            <person name="Cervantes-Badillo M.G."/>
            <person name="Challacombe J."/>
            <person name="Chertkov O."/>
            <person name="McCluskey K."/>
            <person name="Coulpier F."/>
            <person name="Deshpande N."/>
            <person name="von Doehren H."/>
            <person name="Ebbole D.J."/>
            <person name="Esquivel-Naranjo E.U."/>
            <person name="Fekete E."/>
            <person name="Flipphi M."/>
            <person name="Glaser F."/>
            <person name="Gomez-Rodriguez E.Y."/>
            <person name="Gruber S."/>
            <person name="Han C."/>
            <person name="Henrissat B."/>
            <person name="Hermosa R."/>
            <person name="Hernandez-Onate M."/>
            <person name="Karaffa L."/>
            <person name="Kosti I."/>
            <person name="Le Crom S."/>
            <person name="Lindquist E."/>
            <person name="Lucas S."/>
            <person name="Luebeck M."/>
            <person name="Luebeck P.S."/>
            <person name="Margeot A."/>
            <person name="Metz B."/>
            <person name="Misra M."/>
            <person name="Nevalainen H."/>
            <person name="Omann M."/>
            <person name="Packer N."/>
            <person name="Perrone G."/>
            <person name="Uresti-Rivera E.E."/>
            <person name="Salamov A."/>
            <person name="Schmoll M."/>
            <person name="Seiboth B."/>
            <person name="Shapiro H."/>
            <person name="Sukno S."/>
            <person name="Tamayo-Ramos J.A."/>
            <person name="Tisch D."/>
            <person name="Wiest A."/>
            <person name="Wilkinson H.H."/>
            <person name="Zhang M."/>
            <person name="Coutinho P.M."/>
            <person name="Kenerley C.M."/>
            <person name="Monte E."/>
            <person name="Baker S.E."/>
            <person name="Grigoriev I.V."/>
        </authorList>
    </citation>
    <scope>NUCLEOTIDE SEQUENCE [LARGE SCALE GENOMIC DNA]</scope>
    <source>
        <strain evidence="4">ATCC 20476 / IMI 206040</strain>
    </source>
</reference>
<comment type="similarity">
    <text evidence="1">Belongs to the thioredoxin family.</text>
</comment>
<dbReference type="OrthoDB" id="78947at2759"/>
<evidence type="ECO:0000256" key="1">
    <source>
        <dbReference type="ARBA" id="ARBA00008987"/>
    </source>
</evidence>
<accession>G9PB32</accession>
<dbReference type="eggNOG" id="ENOG502SB8S">
    <property type="taxonomic scope" value="Eukaryota"/>
</dbReference>
<comment type="caution">
    <text evidence="3">The sequence shown here is derived from an EMBL/GenBank/DDBJ whole genome shotgun (WGS) entry which is preliminary data.</text>
</comment>
<dbReference type="PANTHER" id="PTHR12452">
    <property type="entry name" value="42-9-9 PROTEIN-RELATED"/>
    <property type="match status" value="1"/>
</dbReference>
<organism evidence="3 4">
    <name type="scientific">Hypocrea atroviridis (strain ATCC 20476 / IMI 206040)</name>
    <name type="common">Trichoderma atroviride</name>
    <dbReference type="NCBI Taxonomy" id="452589"/>
    <lineage>
        <taxon>Eukaryota</taxon>
        <taxon>Fungi</taxon>
        <taxon>Dikarya</taxon>
        <taxon>Ascomycota</taxon>
        <taxon>Pezizomycotina</taxon>
        <taxon>Sordariomycetes</taxon>
        <taxon>Hypocreomycetidae</taxon>
        <taxon>Hypocreales</taxon>
        <taxon>Hypocreaceae</taxon>
        <taxon>Trichoderma</taxon>
    </lineage>
</organism>
<protein>
    <recommendedName>
        <fullName evidence="2">Thioredoxin domain-containing protein</fullName>
    </recommendedName>
</protein>
<name>G9PB32_HYPAI</name>
<feature type="domain" description="Thioredoxin" evidence="2">
    <location>
        <begin position="14"/>
        <end position="101"/>
    </location>
</feature>
<dbReference type="GeneID" id="25782356"/>
<dbReference type="InterPro" id="IPR010357">
    <property type="entry name" value="TXNDC17_dom"/>
</dbReference>
<evidence type="ECO:0000313" key="3">
    <source>
        <dbReference type="EMBL" id="EHK40213.1"/>
    </source>
</evidence>
<evidence type="ECO:0000313" key="4">
    <source>
        <dbReference type="Proteomes" id="UP000005426"/>
    </source>
</evidence>
<evidence type="ECO:0000259" key="2">
    <source>
        <dbReference type="Pfam" id="PF06110"/>
    </source>
</evidence>
<dbReference type="Gene3D" id="3.40.30.10">
    <property type="entry name" value="Glutaredoxin"/>
    <property type="match status" value="1"/>
</dbReference>
<dbReference type="OMA" id="MPLITDF"/>
<dbReference type="Proteomes" id="UP000005426">
    <property type="component" value="Unassembled WGS sequence"/>
</dbReference>
<dbReference type="InterPro" id="IPR045108">
    <property type="entry name" value="TXNDC17-like"/>
</dbReference>
<dbReference type="PANTHER" id="PTHR12452:SF0">
    <property type="entry name" value="THIOREDOXIN DOMAIN-CONTAINING PROTEIN 17"/>
    <property type="match status" value="1"/>
</dbReference>
<dbReference type="AlphaFoldDB" id="G9PB32"/>
<dbReference type="InterPro" id="IPR036249">
    <property type="entry name" value="Thioredoxin-like_sf"/>
</dbReference>
<dbReference type="SUPFAM" id="SSF52833">
    <property type="entry name" value="Thioredoxin-like"/>
    <property type="match status" value="1"/>
</dbReference>
<dbReference type="EMBL" id="ABDG02000028">
    <property type="protein sequence ID" value="EHK40213.1"/>
    <property type="molecule type" value="Genomic_DNA"/>
</dbReference>
<keyword evidence="4" id="KW-1185">Reference proteome</keyword>
<gene>
    <name evidence="3" type="ORF">TRIATDRAFT_302638</name>
</gene>
<dbReference type="STRING" id="452589.G9PB32"/>
<dbReference type="GO" id="GO:0005829">
    <property type="term" value="C:cytosol"/>
    <property type="evidence" value="ECO:0007669"/>
    <property type="project" value="TreeGrafter"/>
</dbReference>
<proteinExistence type="inferred from homology"/>
<dbReference type="KEGG" id="tatv:25782356"/>
<dbReference type="RefSeq" id="XP_013938374.1">
    <property type="nucleotide sequence ID" value="XM_014082899.1"/>
</dbReference>
<dbReference type="Pfam" id="PF06110">
    <property type="entry name" value="TXD17-like_Trx"/>
    <property type="match status" value="1"/>
</dbReference>
<dbReference type="HOGENOM" id="CLU_120161_2_0_1"/>